<dbReference type="AlphaFoldDB" id="A0AAW1VWZ8"/>
<feature type="signal peptide" evidence="13">
    <location>
        <begin position="1"/>
        <end position="25"/>
    </location>
</feature>
<keyword evidence="4 12" id="KW-0812">Transmembrane</keyword>
<reference evidence="15 16" key="1">
    <citation type="journal article" date="2023" name="G3 (Bethesda)">
        <title>A chromosome-length genome assembly and annotation of blackberry (Rubus argutus, cv. 'Hillquist').</title>
        <authorList>
            <person name="Bruna T."/>
            <person name="Aryal R."/>
            <person name="Dudchenko O."/>
            <person name="Sargent D.J."/>
            <person name="Mead D."/>
            <person name="Buti M."/>
            <person name="Cavallini A."/>
            <person name="Hytonen T."/>
            <person name="Andres J."/>
            <person name="Pham M."/>
            <person name="Weisz D."/>
            <person name="Mascagni F."/>
            <person name="Usai G."/>
            <person name="Natali L."/>
            <person name="Bassil N."/>
            <person name="Fernandez G.E."/>
            <person name="Lomsadze A."/>
            <person name="Armour M."/>
            <person name="Olukolu B."/>
            <person name="Poorten T."/>
            <person name="Britton C."/>
            <person name="Davik J."/>
            <person name="Ashrafi H."/>
            <person name="Aiden E.L."/>
            <person name="Borodovsky M."/>
            <person name="Worthington M."/>
        </authorList>
    </citation>
    <scope>NUCLEOTIDE SEQUENCE [LARGE SCALE GENOMIC DNA]</scope>
    <source>
        <strain evidence="15">PI 553951</strain>
    </source>
</reference>
<comment type="caution">
    <text evidence="15">The sequence shown here is derived from an EMBL/GenBank/DDBJ whole genome shotgun (WGS) entry which is preliminary data.</text>
</comment>
<gene>
    <name evidence="15" type="ORF">M0R45_035763</name>
</gene>
<dbReference type="Gene3D" id="1.10.510.10">
    <property type="entry name" value="Transferase(Phosphotransferase) domain 1"/>
    <property type="match status" value="1"/>
</dbReference>
<dbReference type="PROSITE" id="PS00107">
    <property type="entry name" value="PROTEIN_KINASE_ATP"/>
    <property type="match status" value="1"/>
</dbReference>
<evidence type="ECO:0000256" key="13">
    <source>
        <dbReference type="SAM" id="SignalP"/>
    </source>
</evidence>
<dbReference type="InterPro" id="IPR045874">
    <property type="entry name" value="LRK10/LRL21-25-like"/>
</dbReference>
<evidence type="ECO:0000256" key="8">
    <source>
        <dbReference type="ARBA" id="ARBA00022989"/>
    </source>
</evidence>
<dbReference type="SUPFAM" id="SSF56112">
    <property type="entry name" value="Protein kinase-like (PK-like)"/>
    <property type="match status" value="1"/>
</dbReference>
<accession>A0AAW1VWZ8</accession>
<evidence type="ECO:0000256" key="9">
    <source>
        <dbReference type="ARBA" id="ARBA00023136"/>
    </source>
</evidence>
<protein>
    <recommendedName>
        <fullName evidence="14">Protein kinase domain-containing protein</fullName>
    </recommendedName>
</protein>
<dbReference type="Pfam" id="PF07714">
    <property type="entry name" value="PK_Tyr_Ser-Thr"/>
    <property type="match status" value="2"/>
</dbReference>
<evidence type="ECO:0000313" key="15">
    <source>
        <dbReference type="EMBL" id="KAK9911883.1"/>
    </source>
</evidence>
<evidence type="ECO:0000256" key="5">
    <source>
        <dbReference type="ARBA" id="ARBA00022729"/>
    </source>
</evidence>
<dbReference type="GO" id="GO:0030247">
    <property type="term" value="F:polysaccharide binding"/>
    <property type="evidence" value="ECO:0007669"/>
    <property type="project" value="InterPro"/>
</dbReference>
<keyword evidence="2" id="KW-0418">Kinase</keyword>
<dbReference type="InterPro" id="IPR001245">
    <property type="entry name" value="Ser-Thr/Tyr_kinase_cat_dom"/>
</dbReference>
<evidence type="ECO:0000259" key="14">
    <source>
        <dbReference type="PROSITE" id="PS50011"/>
    </source>
</evidence>
<evidence type="ECO:0000256" key="4">
    <source>
        <dbReference type="ARBA" id="ARBA00022692"/>
    </source>
</evidence>
<organism evidence="15 16">
    <name type="scientific">Rubus argutus</name>
    <name type="common">Southern blackberry</name>
    <dbReference type="NCBI Taxonomy" id="59490"/>
    <lineage>
        <taxon>Eukaryota</taxon>
        <taxon>Viridiplantae</taxon>
        <taxon>Streptophyta</taxon>
        <taxon>Embryophyta</taxon>
        <taxon>Tracheophyta</taxon>
        <taxon>Spermatophyta</taxon>
        <taxon>Magnoliopsida</taxon>
        <taxon>eudicotyledons</taxon>
        <taxon>Gunneridae</taxon>
        <taxon>Pentapetalae</taxon>
        <taxon>rosids</taxon>
        <taxon>fabids</taxon>
        <taxon>Rosales</taxon>
        <taxon>Rosaceae</taxon>
        <taxon>Rosoideae</taxon>
        <taxon>Rosoideae incertae sedis</taxon>
        <taxon>Rubus</taxon>
    </lineage>
</organism>
<comment type="subcellular location">
    <subcellularLocation>
        <location evidence="1">Membrane</location>
        <topology evidence="1">Single-pass type I membrane protein</topology>
    </subcellularLocation>
</comment>
<keyword evidence="8 12" id="KW-1133">Transmembrane helix</keyword>
<evidence type="ECO:0000256" key="10">
    <source>
        <dbReference type="ARBA" id="ARBA00023180"/>
    </source>
</evidence>
<keyword evidence="16" id="KW-1185">Reference proteome</keyword>
<feature type="chain" id="PRO_5043340483" description="Protein kinase domain-containing protein" evidence="13">
    <location>
        <begin position="26"/>
        <end position="567"/>
    </location>
</feature>
<dbReference type="InterPro" id="IPR000719">
    <property type="entry name" value="Prot_kinase_dom"/>
</dbReference>
<keyword evidence="2" id="KW-0723">Serine/threonine-protein kinase</keyword>
<proteinExistence type="predicted"/>
<feature type="binding site" evidence="11">
    <location>
        <position position="357"/>
    </location>
    <ligand>
        <name>ATP</name>
        <dbReference type="ChEBI" id="CHEBI:30616"/>
    </ligand>
</feature>
<evidence type="ECO:0000313" key="16">
    <source>
        <dbReference type="Proteomes" id="UP001457282"/>
    </source>
</evidence>
<evidence type="ECO:0000256" key="7">
    <source>
        <dbReference type="ARBA" id="ARBA00022840"/>
    </source>
</evidence>
<dbReference type="PANTHER" id="PTHR27009">
    <property type="entry name" value="RUST RESISTANCE KINASE LR10-RELATED"/>
    <property type="match status" value="1"/>
</dbReference>
<evidence type="ECO:0000256" key="3">
    <source>
        <dbReference type="ARBA" id="ARBA00022679"/>
    </source>
</evidence>
<keyword evidence="7 11" id="KW-0067">ATP-binding</keyword>
<name>A0AAW1VWZ8_RUBAR</name>
<dbReference type="InterPro" id="IPR017441">
    <property type="entry name" value="Protein_kinase_ATP_BS"/>
</dbReference>
<dbReference type="GO" id="GO:0016020">
    <property type="term" value="C:membrane"/>
    <property type="evidence" value="ECO:0007669"/>
    <property type="project" value="UniProtKB-SubCell"/>
</dbReference>
<evidence type="ECO:0000256" key="12">
    <source>
        <dbReference type="SAM" id="Phobius"/>
    </source>
</evidence>
<dbReference type="GO" id="GO:0004674">
    <property type="term" value="F:protein serine/threonine kinase activity"/>
    <property type="evidence" value="ECO:0007669"/>
    <property type="project" value="UniProtKB-KW"/>
</dbReference>
<evidence type="ECO:0000256" key="6">
    <source>
        <dbReference type="ARBA" id="ARBA00022741"/>
    </source>
</evidence>
<keyword evidence="6 11" id="KW-0547">Nucleotide-binding</keyword>
<dbReference type="InterPro" id="IPR011009">
    <property type="entry name" value="Kinase-like_dom_sf"/>
</dbReference>
<dbReference type="Proteomes" id="UP001457282">
    <property type="component" value="Unassembled WGS sequence"/>
</dbReference>
<dbReference type="GO" id="GO:0005524">
    <property type="term" value="F:ATP binding"/>
    <property type="evidence" value="ECO:0007669"/>
    <property type="project" value="UniProtKB-UniRule"/>
</dbReference>
<evidence type="ECO:0000256" key="11">
    <source>
        <dbReference type="PROSITE-ProRule" id="PRU10141"/>
    </source>
</evidence>
<feature type="transmembrane region" description="Helical" evidence="12">
    <location>
        <begin position="264"/>
        <end position="291"/>
    </location>
</feature>
<sequence length="567" mass="64142">MESLRLLSPFLALLVISLFFETVYGKYCSPSSCGNIHNISYPFRLTDDPLNCGDPWYNLSCESNLTVLHLYSGKYYVQAINYNNFTIRVVDPGIDKNTCSSIPRYSLGPSNFSEFLDPYKLTTLMWCYPRVCLSTTPIVFFKCSNPVNSSMYVDPSTCYTGSSTNGTTLSQPKSRYGYVKASTTKASDFEDGCSIEWTTLATMSYEYQNGSYQRIHEAMAYGFELEWHEVGFSCGGWSFSSNCYPNNIIGFFKSLFEWIGAQRWAVLFVIGMFFTGRCILGVPFLIALMIYKCRRRHLSMYNNIEDFLQSEKNFIPIRYSYSNIKKMTSNFKDKLGEGGYGSVFKGTLRSGHFVAVKMLGKSNSNGQDFISEVATIGRIHHVNVVQLVGYCVEGSKRALVYDFMPNGSLDKYIYSKEGSILLSCKKTYKISIWSSSRDRISTSSIVSLTAARGTMGYIAPELFYKNIGGVSYKADVYSFGMLLMEMASRRKNFSSQMEYSSQVYFPSWVYNQFSEGRDLETEDATDEETKMKTNDYSCLMVHTSVVVKENSNATCSNTELTCTLSAR</sequence>
<keyword evidence="10" id="KW-0325">Glycoprotein</keyword>
<keyword evidence="9 12" id="KW-0472">Membrane</keyword>
<dbReference type="Pfam" id="PF13947">
    <property type="entry name" value="GUB_WAK_bind"/>
    <property type="match status" value="1"/>
</dbReference>
<dbReference type="EMBL" id="JBEDUW010000007">
    <property type="protein sequence ID" value="KAK9911883.1"/>
    <property type="molecule type" value="Genomic_DNA"/>
</dbReference>
<evidence type="ECO:0000256" key="1">
    <source>
        <dbReference type="ARBA" id="ARBA00004479"/>
    </source>
</evidence>
<dbReference type="FunFam" id="3.30.200.20:FF:000178">
    <property type="entry name" value="serine/threonine-protein kinase PBS1-like"/>
    <property type="match status" value="1"/>
</dbReference>
<feature type="domain" description="Protein kinase" evidence="14">
    <location>
        <begin position="329"/>
        <end position="567"/>
    </location>
</feature>
<keyword evidence="3" id="KW-0808">Transferase</keyword>
<dbReference type="PROSITE" id="PS50011">
    <property type="entry name" value="PROTEIN_KINASE_DOM"/>
    <property type="match status" value="1"/>
</dbReference>
<dbReference type="Gene3D" id="3.30.200.20">
    <property type="entry name" value="Phosphorylase Kinase, domain 1"/>
    <property type="match status" value="1"/>
</dbReference>
<evidence type="ECO:0000256" key="2">
    <source>
        <dbReference type="ARBA" id="ARBA00022527"/>
    </source>
</evidence>
<dbReference type="InterPro" id="IPR025287">
    <property type="entry name" value="WAK_GUB"/>
</dbReference>
<keyword evidence="5 13" id="KW-0732">Signal</keyword>